<sequence>MCMLTSCTDETDQAGRRERHQTGCSGRAQPQTRQRETSPTMTKDLFSVPIFFILFRETLEAAIIISVLLSLAKQLVVHVVPVRTSLASADTGGDTTLIQSKEAEKEDAPKFPHGNHEVDVHELVDEDISHAEGRQRKLLKRLYIQIWAGALTGLFIALCIGAAFIAVFYTTLNDLYGQSEDLWEGIFSLVASVMIFIMGITMMRVDRAKIQWKYKLQTAFMNKGKGVSSEGRSSRWALFILPLITVLREGLEAVVFVAGVTLGQQATSIPIAAIVGILCGFLVGFLIYKSSSRINLSIFLVVSTNFLLLIGAGLFSKAVLNFQNYKFNQLTGGDASESGSGPGSYPVAGNVWHVNYGNPELKTDVGLGWLIFNAILGWTNSATVGTILSYVFYWIAVTVVLVYMKWSEGRTHFFGLKSAAWHRRQARREKREQVEVNSFSRTGSDDKSTASGTASSPTSAAPLHVLHRSDDEGIAIEEPAK</sequence>
<reference evidence="9 10" key="2">
    <citation type="journal article" date="2012" name="Open Biol.">
        <title>Characteristics of nucleosomes and linker DNA regions on the genome of the basidiomycete Mixia osmundae revealed by mono- and dinucleosome mapping.</title>
        <authorList>
            <person name="Nishida H."/>
            <person name="Kondo S."/>
            <person name="Matsumoto T."/>
            <person name="Suzuki Y."/>
            <person name="Yoshikawa H."/>
            <person name="Taylor T.D."/>
            <person name="Sugiyama J."/>
        </authorList>
    </citation>
    <scope>NUCLEOTIDE SEQUENCE [LARGE SCALE GENOMIC DNA]</scope>
    <source>
        <strain evidence="10">CBS 9802 / IAM 14324 / JCM 22182 / KY 12970</strain>
    </source>
</reference>
<proteinExistence type="inferred from homology"/>
<dbReference type="HOGENOM" id="CLU_046738_1_1_1"/>
<gene>
    <name evidence="9" type="primary">Mo06198</name>
    <name evidence="9" type="ORF">E5Q_06198</name>
</gene>
<dbReference type="PANTHER" id="PTHR31632">
    <property type="entry name" value="IRON TRANSPORTER FTH1"/>
    <property type="match status" value="1"/>
</dbReference>
<keyword evidence="5 8" id="KW-1133">Transmembrane helix</keyword>
<feature type="region of interest" description="Disordered" evidence="7">
    <location>
        <begin position="1"/>
        <end position="39"/>
    </location>
</feature>
<evidence type="ECO:0000256" key="2">
    <source>
        <dbReference type="ARBA" id="ARBA00008333"/>
    </source>
</evidence>
<feature type="transmembrane region" description="Helical" evidence="8">
    <location>
        <begin position="268"/>
        <end position="288"/>
    </location>
</feature>
<dbReference type="FunCoup" id="G7E8N0">
    <property type="interactions" value="34"/>
</dbReference>
<accession>G7E8N0</accession>
<dbReference type="eggNOG" id="ENOG502QQWE">
    <property type="taxonomic scope" value="Eukaryota"/>
</dbReference>
<evidence type="ECO:0008006" key="11">
    <source>
        <dbReference type="Google" id="ProtNLM"/>
    </source>
</evidence>
<dbReference type="GO" id="GO:0015093">
    <property type="term" value="F:ferrous iron transmembrane transporter activity"/>
    <property type="evidence" value="ECO:0007669"/>
    <property type="project" value="TreeGrafter"/>
</dbReference>
<comment type="subcellular location">
    <subcellularLocation>
        <location evidence="1">Membrane</location>
        <topology evidence="1">Multi-pass membrane protein</topology>
    </subcellularLocation>
</comment>
<feature type="transmembrane region" description="Helical" evidence="8">
    <location>
        <begin position="236"/>
        <end position="262"/>
    </location>
</feature>
<evidence type="ECO:0000256" key="1">
    <source>
        <dbReference type="ARBA" id="ARBA00004141"/>
    </source>
</evidence>
<organism evidence="9 10">
    <name type="scientific">Mixia osmundae (strain CBS 9802 / IAM 14324 / JCM 22182 / KY 12970)</name>
    <dbReference type="NCBI Taxonomy" id="764103"/>
    <lineage>
        <taxon>Eukaryota</taxon>
        <taxon>Fungi</taxon>
        <taxon>Dikarya</taxon>
        <taxon>Basidiomycota</taxon>
        <taxon>Pucciniomycotina</taxon>
        <taxon>Mixiomycetes</taxon>
        <taxon>Mixiales</taxon>
        <taxon>Mixiaceae</taxon>
        <taxon>Mixia</taxon>
    </lineage>
</organism>
<evidence type="ECO:0000256" key="6">
    <source>
        <dbReference type="ARBA" id="ARBA00023136"/>
    </source>
</evidence>
<keyword evidence="3" id="KW-0410">Iron transport</keyword>
<comment type="caution">
    <text evidence="9">The sequence shown here is derived from an EMBL/GenBank/DDBJ whole genome shotgun (WGS) entry which is preliminary data.</text>
</comment>
<dbReference type="STRING" id="764103.G7E8N0"/>
<feature type="transmembrane region" description="Helical" evidence="8">
    <location>
        <begin position="182"/>
        <end position="205"/>
    </location>
</feature>
<keyword evidence="6 8" id="KW-0472">Membrane</keyword>
<keyword evidence="4 8" id="KW-0812">Transmembrane</keyword>
<feature type="compositionally biased region" description="Polar residues" evidence="7">
    <location>
        <begin position="22"/>
        <end position="39"/>
    </location>
</feature>
<dbReference type="Pfam" id="PF03239">
    <property type="entry name" value="FTR1"/>
    <property type="match status" value="1"/>
</dbReference>
<dbReference type="InParanoid" id="G7E8N0"/>
<evidence type="ECO:0000256" key="4">
    <source>
        <dbReference type="ARBA" id="ARBA00022692"/>
    </source>
</evidence>
<evidence type="ECO:0000256" key="7">
    <source>
        <dbReference type="SAM" id="MobiDB-lite"/>
    </source>
</evidence>
<dbReference type="InterPro" id="IPR004923">
    <property type="entry name" value="FTR1/Fip1/EfeU"/>
</dbReference>
<dbReference type="EMBL" id="BABT02000220">
    <property type="protein sequence ID" value="GAA99498.1"/>
    <property type="molecule type" value="Genomic_DNA"/>
</dbReference>
<evidence type="ECO:0000256" key="5">
    <source>
        <dbReference type="ARBA" id="ARBA00022989"/>
    </source>
</evidence>
<dbReference type="AlphaFoldDB" id="G7E8N0"/>
<dbReference type="OrthoDB" id="4364at2759"/>
<feature type="transmembrane region" description="Helical" evidence="8">
    <location>
        <begin position="295"/>
        <end position="315"/>
    </location>
</feature>
<evidence type="ECO:0000313" key="9">
    <source>
        <dbReference type="EMBL" id="GAA99498.1"/>
    </source>
</evidence>
<feature type="transmembrane region" description="Helical" evidence="8">
    <location>
        <begin position="387"/>
        <end position="404"/>
    </location>
</feature>
<comment type="similarity">
    <text evidence="2">Belongs to the oxidase-dependent Fe transporter (OFeT) (TC 9.A.10.1) family.</text>
</comment>
<keyword evidence="3" id="KW-0813">Transport</keyword>
<name>G7E8N0_MIXOS</name>
<dbReference type="GO" id="GO:0033573">
    <property type="term" value="C:high-affinity iron permease complex"/>
    <property type="evidence" value="ECO:0007669"/>
    <property type="project" value="InterPro"/>
</dbReference>
<feature type="compositionally biased region" description="Low complexity" evidence="7">
    <location>
        <begin position="449"/>
        <end position="462"/>
    </location>
</feature>
<protein>
    <recommendedName>
        <fullName evidence="11">Iron permease FTR1</fullName>
    </recommendedName>
</protein>
<dbReference type="PANTHER" id="PTHR31632:SF2">
    <property type="entry name" value="PLASMA MEMBRANE IRON PERMEASE"/>
    <property type="match status" value="1"/>
</dbReference>
<keyword evidence="3" id="KW-0408">Iron</keyword>
<feature type="transmembrane region" description="Helical" evidence="8">
    <location>
        <begin position="142"/>
        <end position="170"/>
    </location>
</feature>
<feature type="region of interest" description="Disordered" evidence="7">
    <location>
        <begin position="431"/>
        <end position="481"/>
    </location>
</feature>
<dbReference type="Proteomes" id="UP000009131">
    <property type="component" value="Unassembled WGS sequence"/>
</dbReference>
<keyword evidence="10" id="KW-1185">Reference proteome</keyword>
<keyword evidence="3" id="KW-0406">Ion transport</keyword>
<reference evidence="9 10" key="1">
    <citation type="journal article" date="2011" name="J. Gen. Appl. Microbiol.">
        <title>Draft genome sequencing of the enigmatic basidiomycete Mixia osmundae.</title>
        <authorList>
            <person name="Nishida H."/>
            <person name="Nagatsuka Y."/>
            <person name="Sugiyama J."/>
        </authorList>
    </citation>
    <scope>NUCLEOTIDE SEQUENCE [LARGE SCALE GENOMIC DNA]</scope>
    <source>
        <strain evidence="10">CBS 9802 / IAM 14324 / JCM 22182 / KY 12970</strain>
    </source>
</reference>
<evidence type="ECO:0000256" key="8">
    <source>
        <dbReference type="SAM" id="Phobius"/>
    </source>
</evidence>
<evidence type="ECO:0000313" key="10">
    <source>
        <dbReference type="Proteomes" id="UP000009131"/>
    </source>
</evidence>
<evidence type="ECO:0000256" key="3">
    <source>
        <dbReference type="ARBA" id="ARBA00022496"/>
    </source>
</evidence>